<keyword evidence="3" id="KW-1185">Reference proteome</keyword>
<sequence length="128" mass="14726">MNLLLDTHVFLWLNQQPEKLSETVLALCEDSKNTLYLSHVSPWEIQIKSKLGKLNLQSPLQEMITAQQQDNGLKLLPITLQHIYTLADLENYHQDPFDRLLIAQATVESMPLVTVDSKIMRYPIVTIK</sequence>
<dbReference type="InterPro" id="IPR041705">
    <property type="entry name" value="PIN_Sll0205"/>
</dbReference>
<dbReference type="PANTHER" id="PTHR36173:SF2">
    <property type="entry name" value="RIBONUCLEASE VAPC16"/>
    <property type="match status" value="1"/>
</dbReference>
<evidence type="ECO:0000313" key="2">
    <source>
        <dbReference type="EMBL" id="TRW97166.1"/>
    </source>
</evidence>
<dbReference type="SUPFAM" id="SSF88723">
    <property type="entry name" value="PIN domain-like"/>
    <property type="match status" value="1"/>
</dbReference>
<dbReference type="InterPro" id="IPR052919">
    <property type="entry name" value="TA_system_RNase"/>
</dbReference>
<dbReference type="PANTHER" id="PTHR36173">
    <property type="entry name" value="RIBONUCLEASE VAPC16-RELATED"/>
    <property type="match status" value="1"/>
</dbReference>
<name>A0ABY3CC02_9GAMM</name>
<comment type="caution">
    <text evidence="2">The sequence shown here is derived from an EMBL/GenBank/DDBJ whole genome shotgun (WGS) entry which is preliminary data.</text>
</comment>
<dbReference type="InterPro" id="IPR029060">
    <property type="entry name" value="PIN-like_dom_sf"/>
</dbReference>
<dbReference type="Proteomes" id="UP000733744">
    <property type="component" value="Unassembled WGS sequence"/>
</dbReference>
<dbReference type="EMBL" id="RYFG02000074">
    <property type="protein sequence ID" value="TRW97166.1"/>
    <property type="molecule type" value="Genomic_DNA"/>
</dbReference>
<dbReference type="Gene3D" id="3.40.50.1010">
    <property type="entry name" value="5'-nuclease"/>
    <property type="match status" value="1"/>
</dbReference>
<protein>
    <submittedName>
        <fullName evidence="2">Type II toxin-antitoxin system VapC family toxin</fullName>
    </submittedName>
</protein>
<dbReference type="RefSeq" id="WP_127026634.1">
    <property type="nucleotide sequence ID" value="NZ_RYFG02000074.1"/>
</dbReference>
<gene>
    <name evidence="2" type="ORF">EKO24_007815</name>
</gene>
<evidence type="ECO:0000313" key="3">
    <source>
        <dbReference type="Proteomes" id="UP000733744"/>
    </source>
</evidence>
<accession>A0ABY3CC02</accession>
<dbReference type="CDD" id="cd09872">
    <property type="entry name" value="PIN_Sll0205-like"/>
    <property type="match status" value="1"/>
</dbReference>
<evidence type="ECO:0000259" key="1">
    <source>
        <dbReference type="Pfam" id="PF01850"/>
    </source>
</evidence>
<feature type="domain" description="PIN" evidence="1">
    <location>
        <begin position="4"/>
        <end position="122"/>
    </location>
</feature>
<reference evidence="2 3" key="1">
    <citation type="journal article" date="2019" name="Antonie Van Leeuwenhoek">
        <title>Description of 'Ca. Methylobacter oryzae' KRF1, a novel species from the environmentally important Methylobacter clade 2.</title>
        <authorList>
            <person name="Khatri K."/>
            <person name="Mohite J.A."/>
            <person name="Pandit P.S."/>
            <person name="Bahulikar R."/>
            <person name="Rahalkar M.C."/>
        </authorList>
    </citation>
    <scope>NUCLEOTIDE SEQUENCE [LARGE SCALE GENOMIC DNA]</scope>
    <source>
        <strain evidence="2 3">KRF1</strain>
    </source>
</reference>
<dbReference type="Pfam" id="PF01850">
    <property type="entry name" value="PIN"/>
    <property type="match status" value="1"/>
</dbReference>
<proteinExistence type="predicted"/>
<organism evidence="2 3">
    <name type="scientific">Candidatus Methylobacter oryzae</name>
    <dbReference type="NCBI Taxonomy" id="2497749"/>
    <lineage>
        <taxon>Bacteria</taxon>
        <taxon>Pseudomonadati</taxon>
        <taxon>Pseudomonadota</taxon>
        <taxon>Gammaproteobacteria</taxon>
        <taxon>Methylococcales</taxon>
        <taxon>Methylococcaceae</taxon>
        <taxon>Methylobacter</taxon>
    </lineage>
</organism>
<dbReference type="InterPro" id="IPR002716">
    <property type="entry name" value="PIN_dom"/>
</dbReference>